<protein>
    <submittedName>
        <fullName evidence="1">Uncharacterized protein</fullName>
    </submittedName>
</protein>
<dbReference type="AlphaFoldDB" id="A0A820NWF4"/>
<comment type="caution">
    <text evidence="1">The sequence shown here is derived from an EMBL/GenBank/DDBJ whole genome shotgun (WGS) entry which is preliminary data.</text>
</comment>
<evidence type="ECO:0000313" key="1">
    <source>
        <dbReference type="EMBL" id="CAF4397408.1"/>
    </source>
</evidence>
<dbReference type="EMBL" id="CAJOBE010064666">
    <property type="protein sequence ID" value="CAF4397408.1"/>
    <property type="molecule type" value="Genomic_DNA"/>
</dbReference>
<reference evidence="1" key="1">
    <citation type="submission" date="2021-02" db="EMBL/GenBank/DDBJ databases">
        <authorList>
            <person name="Nowell W R."/>
        </authorList>
    </citation>
    <scope>NUCLEOTIDE SEQUENCE</scope>
</reference>
<evidence type="ECO:0000313" key="2">
    <source>
        <dbReference type="Proteomes" id="UP000663874"/>
    </source>
</evidence>
<accession>A0A820NWF4</accession>
<feature type="non-terminal residue" evidence="1">
    <location>
        <position position="1"/>
    </location>
</feature>
<gene>
    <name evidence="1" type="ORF">FNK824_LOCUS43841</name>
</gene>
<proteinExistence type="predicted"/>
<name>A0A820NWF4_9BILA</name>
<dbReference type="Proteomes" id="UP000663874">
    <property type="component" value="Unassembled WGS sequence"/>
</dbReference>
<sequence length="96" mass="11255">IFYDSSNLPKDKEQRPGQCPSYMKLDIITKSDFGTIEKFIGEISLMFKRIINDRGCQLIFSRSTIRKIFNLLNFQFIDCKNQLKILKAINNLAKYI</sequence>
<feature type="non-terminal residue" evidence="1">
    <location>
        <position position="96"/>
    </location>
</feature>
<organism evidence="1 2">
    <name type="scientific">Rotaria sordida</name>
    <dbReference type="NCBI Taxonomy" id="392033"/>
    <lineage>
        <taxon>Eukaryota</taxon>
        <taxon>Metazoa</taxon>
        <taxon>Spiralia</taxon>
        <taxon>Gnathifera</taxon>
        <taxon>Rotifera</taxon>
        <taxon>Eurotatoria</taxon>
        <taxon>Bdelloidea</taxon>
        <taxon>Philodinida</taxon>
        <taxon>Philodinidae</taxon>
        <taxon>Rotaria</taxon>
    </lineage>
</organism>